<accession>A0ABS4GKR6</accession>
<name>A0ABS4GKR6_9BACL</name>
<evidence type="ECO:0000313" key="1">
    <source>
        <dbReference type="EMBL" id="MBP1930863.1"/>
    </source>
</evidence>
<evidence type="ECO:0000313" key="2">
    <source>
        <dbReference type="Proteomes" id="UP001519343"/>
    </source>
</evidence>
<dbReference type="EMBL" id="JAGGKT010000002">
    <property type="protein sequence ID" value="MBP1930863.1"/>
    <property type="molecule type" value="Genomic_DNA"/>
</dbReference>
<reference evidence="1 2" key="1">
    <citation type="submission" date="2021-03" db="EMBL/GenBank/DDBJ databases">
        <title>Genomic Encyclopedia of Type Strains, Phase IV (KMG-IV): sequencing the most valuable type-strain genomes for metagenomic binning, comparative biology and taxonomic classification.</title>
        <authorList>
            <person name="Goeker M."/>
        </authorList>
    </citation>
    <scope>NUCLEOTIDE SEQUENCE [LARGE SCALE GENOMIC DNA]</scope>
    <source>
        <strain evidence="1 2">DSM 24738</strain>
    </source>
</reference>
<sequence>MAKQNLFSAETRRAMLRGVDLSVPYKWIDLQILRTLFHS</sequence>
<protein>
    <submittedName>
        <fullName evidence="1">Uncharacterized protein</fullName>
    </submittedName>
</protein>
<proteinExistence type="predicted"/>
<gene>
    <name evidence="1" type="ORF">J2Z37_000860</name>
</gene>
<dbReference type="Proteomes" id="UP001519343">
    <property type="component" value="Unassembled WGS sequence"/>
</dbReference>
<organism evidence="1 2">
    <name type="scientific">Ammoniphilus resinae</name>
    <dbReference type="NCBI Taxonomy" id="861532"/>
    <lineage>
        <taxon>Bacteria</taxon>
        <taxon>Bacillati</taxon>
        <taxon>Bacillota</taxon>
        <taxon>Bacilli</taxon>
        <taxon>Bacillales</taxon>
        <taxon>Paenibacillaceae</taxon>
        <taxon>Aneurinibacillus group</taxon>
        <taxon>Ammoniphilus</taxon>
    </lineage>
</organism>
<keyword evidence="2" id="KW-1185">Reference proteome</keyword>
<comment type="caution">
    <text evidence="1">The sequence shown here is derived from an EMBL/GenBank/DDBJ whole genome shotgun (WGS) entry which is preliminary data.</text>
</comment>